<protein>
    <recommendedName>
        <fullName evidence="4">Membrane protein YczE</fullName>
    </recommendedName>
</protein>
<feature type="transmembrane region" description="Helical" evidence="1">
    <location>
        <begin position="107"/>
        <end position="128"/>
    </location>
</feature>
<reference evidence="2 3" key="1">
    <citation type="submission" date="2016-08" db="EMBL/GenBank/DDBJ databases">
        <title>Complete Genome Sequence Of The Indigo Reducing Clostridium isatidis DSM15098.</title>
        <authorList>
            <person name="Little G.T."/>
            <person name="Minton N.P."/>
        </authorList>
    </citation>
    <scope>NUCLEOTIDE SEQUENCE [LARGE SCALE GENOMIC DNA]</scope>
    <source>
        <strain evidence="2 3">DSM 15098</strain>
    </source>
</reference>
<dbReference type="AlphaFoldDB" id="A0A343JEG7"/>
<dbReference type="OrthoDB" id="154912at2"/>
<name>A0A343JEG7_9CLOT</name>
<accession>A0A343JEG7</accession>
<sequence length="200" mass="22047">MNLDIKKRLSIFLLGAFILTLGVSLIIKGDLGAGSWDSVNVGLYNKIGLSIGTFAFIIAIFMVIIAGILRKGKFNFYTLITAFILGYLTDFWIFILNKLLTFNNIYIRILYLLCGIVILSFGLALYLIPNLAPNSLDDCMMAFRERFNLGVGISKVITDTIGIIIAFIVSGPIGLGTILITFSVGPLTNIIYNKLSNKLY</sequence>
<dbReference type="InterPro" id="IPR038750">
    <property type="entry name" value="YczE/YyaS-like"/>
</dbReference>
<proteinExistence type="predicted"/>
<feature type="transmembrane region" description="Helical" evidence="1">
    <location>
        <begin position="76"/>
        <end position="95"/>
    </location>
</feature>
<evidence type="ECO:0000256" key="1">
    <source>
        <dbReference type="SAM" id="Phobius"/>
    </source>
</evidence>
<organism evidence="2 3">
    <name type="scientific">Clostridium isatidis</name>
    <dbReference type="NCBI Taxonomy" id="182773"/>
    <lineage>
        <taxon>Bacteria</taxon>
        <taxon>Bacillati</taxon>
        <taxon>Bacillota</taxon>
        <taxon>Clostridia</taxon>
        <taxon>Eubacteriales</taxon>
        <taxon>Clostridiaceae</taxon>
        <taxon>Clostridium</taxon>
    </lineage>
</organism>
<evidence type="ECO:0000313" key="2">
    <source>
        <dbReference type="EMBL" id="ASW43925.1"/>
    </source>
</evidence>
<dbReference type="RefSeq" id="WP_119866058.1">
    <property type="nucleotide sequence ID" value="NZ_CP016786.1"/>
</dbReference>
<evidence type="ECO:0008006" key="4">
    <source>
        <dbReference type="Google" id="ProtNLM"/>
    </source>
</evidence>
<feature type="transmembrane region" description="Helical" evidence="1">
    <location>
        <begin position="149"/>
        <end position="169"/>
    </location>
</feature>
<keyword evidence="1" id="KW-1133">Transmembrane helix</keyword>
<feature type="transmembrane region" description="Helical" evidence="1">
    <location>
        <begin position="9"/>
        <end position="27"/>
    </location>
</feature>
<feature type="transmembrane region" description="Helical" evidence="1">
    <location>
        <begin position="47"/>
        <end position="69"/>
    </location>
</feature>
<feature type="transmembrane region" description="Helical" evidence="1">
    <location>
        <begin position="175"/>
        <end position="192"/>
    </location>
</feature>
<dbReference type="PANTHER" id="PTHR40078:SF1">
    <property type="entry name" value="INTEGRAL MEMBRANE PROTEIN"/>
    <property type="match status" value="1"/>
</dbReference>
<gene>
    <name evidence="2" type="ORF">BEN51_10655</name>
</gene>
<evidence type="ECO:0000313" key="3">
    <source>
        <dbReference type="Proteomes" id="UP000264883"/>
    </source>
</evidence>
<dbReference type="PANTHER" id="PTHR40078">
    <property type="entry name" value="INTEGRAL MEMBRANE PROTEIN-RELATED"/>
    <property type="match status" value="1"/>
</dbReference>
<dbReference type="Pfam" id="PF19700">
    <property type="entry name" value="DUF6198"/>
    <property type="match status" value="1"/>
</dbReference>
<keyword evidence="3" id="KW-1185">Reference proteome</keyword>
<keyword evidence="1" id="KW-0472">Membrane</keyword>
<dbReference type="KEGG" id="cia:BEN51_10655"/>
<dbReference type="Proteomes" id="UP000264883">
    <property type="component" value="Chromosome"/>
</dbReference>
<keyword evidence="1" id="KW-0812">Transmembrane</keyword>
<dbReference type="EMBL" id="CP016786">
    <property type="protein sequence ID" value="ASW43925.1"/>
    <property type="molecule type" value="Genomic_DNA"/>
</dbReference>